<proteinExistence type="predicted"/>
<feature type="domain" description="Metallophosphoesterase TT1561-like" evidence="1">
    <location>
        <begin position="2"/>
        <end position="256"/>
    </location>
</feature>
<dbReference type="PANTHER" id="PTHR37523:SF1">
    <property type="entry name" value="CALCINEURIN-LIKE PHOSPHOESTERASE DOMAIN-CONTAINING PROTEIN"/>
    <property type="match status" value="1"/>
</dbReference>
<keyword evidence="3" id="KW-1185">Reference proteome</keyword>
<protein>
    <recommendedName>
        <fullName evidence="1">Metallophosphoesterase TT1561-like domain-containing protein</fullName>
    </recommendedName>
</protein>
<evidence type="ECO:0000313" key="3">
    <source>
        <dbReference type="Proteomes" id="UP000317371"/>
    </source>
</evidence>
<evidence type="ECO:0000313" key="2">
    <source>
        <dbReference type="EMBL" id="TQE96770.1"/>
    </source>
</evidence>
<gene>
    <name evidence="2" type="ORF">FKZ61_05785</name>
</gene>
<dbReference type="PANTHER" id="PTHR37523">
    <property type="entry name" value="METALLOPHOSPHOESTERASE"/>
    <property type="match status" value="1"/>
</dbReference>
<dbReference type="Proteomes" id="UP000317371">
    <property type="component" value="Unassembled WGS sequence"/>
</dbReference>
<sequence>MRILGITDLRGATERLSQLSELVSRERIDAIVFCGNIIPEDARSEAFRKAADVGEKPEMEKAVLERLEETAVRAYEAFFDEMGKYDIPVYVVPGYLDAPERLYMQAALNHEVVEPNVEVVHRSFAPVSGEDLTVVGFGGGISDDLRENRFLLVYPEWEASFAFEFVRHIDQNLLMVFNTPPRRGNLDLENGKHIGRHVVESIIKTYRPRFAFCGSALDGQGTAEIGSTLVINPGPLRDGHYAILDTHTRQVTFGRLPAS</sequence>
<dbReference type="Gene3D" id="3.60.21.10">
    <property type="match status" value="1"/>
</dbReference>
<dbReference type="InterPro" id="IPR029461">
    <property type="entry name" value="TT1561-like"/>
</dbReference>
<dbReference type="AlphaFoldDB" id="A0A540VJ31"/>
<dbReference type="InterPro" id="IPR029052">
    <property type="entry name" value="Metallo-depent_PP-like"/>
</dbReference>
<organism evidence="2 3">
    <name type="scientific">Litorilinea aerophila</name>
    <dbReference type="NCBI Taxonomy" id="1204385"/>
    <lineage>
        <taxon>Bacteria</taxon>
        <taxon>Bacillati</taxon>
        <taxon>Chloroflexota</taxon>
        <taxon>Caldilineae</taxon>
        <taxon>Caldilineales</taxon>
        <taxon>Caldilineaceae</taxon>
        <taxon>Litorilinea</taxon>
    </lineage>
</organism>
<dbReference type="EMBL" id="VIGC01000006">
    <property type="protein sequence ID" value="TQE96770.1"/>
    <property type="molecule type" value="Genomic_DNA"/>
</dbReference>
<dbReference type="InParanoid" id="A0A540VJ31"/>
<dbReference type="SUPFAM" id="SSF56300">
    <property type="entry name" value="Metallo-dependent phosphatases"/>
    <property type="match status" value="1"/>
</dbReference>
<dbReference type="RefSeq" id="WP_141609142.1">
    <property type="nucleotide sequence ID" value="NZ_VIGC02000006.1"/>
</dbReference>
<reference evidence="2 3" key="1">
    <citation type="submission" date="2019-06" db="EMBL/GenBank/DDBJ databases">
        <title>Genome sequence of Litorilinea aerophila BAA-2444.</title>
        <authorList>
            <person name="Maclea K.S."/>
            <person name="Maurais E.G."/>
            <person name="Iannazzi L.C."/>
        </authorList>
    </citation>
    <scope>NUCLEOTIDE SEQUENCE [LARGE SCALE GENOMIC DNA]</scope>
    <source>
        <strain evidence="2 3">ATCC BAA-2444</strain>
    </source>
</reference>
<dbReference type="Pfam" id="PF14582">
    <property type="entry name" value="Metallophos_3"/>
    <property type="match status" value="1"/>
</dbReference>
<accession>A0A540VJ31</accession>
<comment type="caution">
    <text evidence="2">The sequence shown here is derived from an EMBL/GenBank/DDBJ whole genome shotgun (WGS) entry which is preliminary data.</text>
</comment>
<evidence type="ECO:0000259" key="1">
    <source>
        <dbReference type="Pfam" id="PF14582"/>
    </source>
</evidence>
<name>A0A540VJ31_9CHLR</name>
<dbReference type="OrthoDB" id="30467at2"/>